<evidence type="ECO:0000259" key="1">
    <source>
        <dbReference type="PROSITE" id="PS51722"/>
    </source>
</evidence>
<dbReference type="PRINTS" id="PR00315">
    <property type="entry name" value="ELONGATNFCT"/>
</dbReference>
<dbReference type="EMBL" id="LVZM01000646">
    <property type="protein sequence ID" value="OUC49673.1"/>
    <property type="molecule type" value="Genomic_DNA"/>
</dbReference>
<sequence length="90" mass="10318">MDVRNRREFVKQILKIQSTPEFVRNVCLMAHVDHGKTTLADSLISANGIISQKMIGTLRYMDSLAEEQQRGITMKSSSISLLYRNECMLR</sequence>
<dbReference type="Gene3D" id="3.40.50.300">
    <property type="entry name" value="P-loop containing nucleotide triphosphate hydrolases"/>
    <property type="match status" value="1"/>
</dbReference>
<dbReference type="GO" id="GO:0003924">
    <property type="term" value="F:GTPase activity"/>
    <property type="evidence" value="ECO:0007669"/>
    <property type="project" value="InterPro"/>
</dbReference>
<dbReference type="InterPro" id="IPR027417">
    <property type="entry name" value="P-loop_NTPase"/>
</dbReference>
<dbReference type="GO" id="GO:0005829">
    <property type="term" value="C:cytosol"/>
    <property type="evidence" value="ECO:0007669"/>
    <property type="project" value="TreeGrafter"/>
</dbReference>
<dbReference type="InterPro" id="IPR000795">
    <property type="entry name" value="T_Tr_GTP-bd_dom"/>
</dbReference>
<dbReference type="SUPFAM" id="SSF52540">
    <property type="entry name" value="P-loop containing nucleoside triphosphate hydrolases"/>
    <property type="match status" value="1"/>
</dbReference>
<dbReference type="GO" id="GO:1990904">
    <property type="term" value="C:ribonucleoprotein complex"/>
    <property type="evidence" value="ECO:0007669"/>
    <property type="project" value="TreeGrafter"/>
</dbReference>
<name>A0A1Y3EWZ6_9BILA</name>
<dbReference type="GO" id="GO:0005525">
    <property type="term" value="F:GTP binding"/>
    <property type="evidence" value="ECO:0007669"/>
    <property type="project" value="InterPro"/>
</dbReference>
<dbReference type="Pfam" id="PF00009">
    <property type="entry name" value="GTP_EFTU"/>
    <property type="match status" value="1"/>
</dbReference>
<dbReference type="PROSITE" id="PS51722">
    <property type="entry name" value="G_TR_2"/>
    <property type="match status" value="1"/>
</dbReference>
<reference evidence="2 3" key="1">
    <citation type="submission" date="2015-04" db="EMBL/GenBank/DDBJ databases">
        <title>Draft genome of the roundworm Trichinella nativa.</title>
        <authorList>
            <person name="Mitreva M."/>
        </authorList>
    </citation>
    <scope>NUCLEOTIDE SEQUENCE [LARGE SCALE GENOMIC DNA]</scope>
    <source>
        <strain evidence="2 3">ISS45</strain>
    </source>
</reference>
<comment type="caution">
    <text evidence="2">The sequence shown here is derived from an EMBL/GenBank/DDBJ whole genome shotgun (WGS) entry which is preliminary data.</text>
</comment>
<evidence type="ECO:0000313" key="3">
    <source>
        <dbReference type="Proteomes" id="UP000243006"/>
    </source>
</evidence>
<dbReference type="PANTHER" id="PTHR42908">
    <property type="entry name" value="TRANSLATION ELONGATION FACTOR-RELATED"/>
    <property type="match status" value="1"/>
</dbReference>
<dbReference type="PANTHER" id="PTHR42908:SF3">
    <property type="entry name" value="ELONGATION FACTOR-LIKE GTPASE 1"/>
    <property type="match status" value="1"/>
</dbReference>
<feature type="domain" description="Tr-type G" evidence="1">
    <location>
        <begin position="21"/>
        <end position="90"/>
    </location>
</feature>
<gene>
    <name evidence="2" type="ORF">D917_05172</name>
</gene>
<dbReference type="AlphaFoldDB" id="A0A1Y3EWZ6"/>
<accession>A0A1Y3EWZ6</accession>
<evidence type="ECO:0000313" key="2">
    <source>
        <dbReference type="EMBL" id="OUC49673.1"/>
    </source>
</evidence>
<organism evidence="2 3">
    <name type="scientific">Trichinella nativa</name>
    <dbReference type="NCBI Taxonomy" id="6335"/>
    <lineage>
        <taxon>Eukaryota</taxon>
        <taxon>Metazoa</taxon>
        <taxon>Ecdysozoa</taxon>
        <taxon>Nematoda</taxon>
        <taxon>Enoplea</taxon>
        <taxon>Dorylaimia</taxon>
        <taxon>Trichinellida</taxon>
        <taxon>Trichinellidae</taxon>
        <taxon>Trichinella</taxon>
    </lineage>
</organism>
<dbReference type="GO" id="GO:0042256">
    <property type="term" value="P:cytosolic ribosome assembly"/>
    <property type="evidence" value="ECO:0007669"/>
    <property type="project" value="TreeGrafter"/>
</dbReference>
<dbReference type="Proteomes" id="UP000243006">
    <property type="component" value="Unassembled WGS sequence"/>
</dbReference>
<dbReference type="GO" id="GO:0043022">
    <property type="term" value="F:ribosome binding"/>
    <property type="evidence" value="ECO:0007669"/>
    <property type="project" value="TreeGrafter"/>
</dbReference>
<proteinExistence type="predicted"/>
<protein>
    <recommendedName>
        <fullName evidence="1">Tr-type G domain-containing protein</fullName>
    </recommendedName>
</protein>